<dbReference type="NCBIfam" id="TIGR02890">
    <property type="entry name" value="bacill_yteA"/>
    <property type="match status" value="1"/>
</dbReference>
<accession>A0A2T0B4F1</accession>
<keyword evidence="2" id="KW-0863">Zinc-finger</keyword>
<dbReference type="AlphaFoldDB" id="A0A2T0B4F1"/>
<dbReference type="PROSITE" id="PS51128">
    <property type="entry name" value="ZF_DKSA_2"/>
    <property type="match status" value="1"/>
</dbReference>
<dbReference type="Proteomes" id="UP000239706">
    <property type="component" value="Unassembled WGS sequence"/>
</dbReference>
<dbReference type="InterPro" id="IPR014240">
    <property type="entry name" value="YteA"/>
</dbReference>
<dbReference type="RefSeq" id="WP_106063464.1">
    <property type="nucleotide sequence ID" value="NZ_PVXO01000036.1"/>
</dbReference>
<evidence type="ECO:0000256" key="3">
    <source>
        <dbReference type="ARBA" id="ARBA00022833"/>
    </source>
</evidence>
<dbReference type="PANTHER" id="PTHR33823">
    <property type="entry name" value="RNA POLYMERASE-BINDING TRANSCRIPTION FACTOR DKSA-RELATED"/>
    <property type="match status" value="1"/>
</dbReference>
<keyword evidence="3" id="KW-0862">Zinc</keyword>
<sequence length="212" mass="24161">MNKQSMEKFKARLLEERKNVKDIIVLMKKNETIDSNITDTQELSLYDNHPADLASELYAKESGAALKENEINILNKIDSALKMIDEGTYGTCKNCGKEINLGRLEFIPYAEYCVDCQKKINASANYDLDARSFAPKNRAIEEEVLGPSGGFVNNDFDYEDQIGFDGEDSYQSVGMFNQRKKIYYDDFGEEEDAGYVEPIEKISNQQYKNTMS</sequence>
<dbReference type="SUPFAM" id="SSF109635">
    <property type="entry name" value="DnaK suppressor protein DksA, alpha-hairpin domain"/>
    <property type="match status" value="1"/>
</dbReference>
<dbReference type="PANTHER" id="PTHR33823:SF4">
    <property type="entry name" value="GENERAL STRESS PROTEIN 16O"/>
    <property type="match status" value="1"/>
</dbReference>
<proteinExistence type="predicted"/>
<evidence type="ECO:0000313" key="6">
    <source>
        <dbReference type="EMBL" id="PRR78765.1"/>
    </source>
</evidence>
<dbReference type="InterPro" id="IPR000962">
    <property type="entry name" value="Znf_DskA_TraR"/>
</dbReference>
<dbReference type="EMBL" id="PVXO01000036">
    <property type="protein sequence ID" value="PRR78765.1"/>
    <property type="molecule type" value="Genomic_DNA"/>
</dbReference>
<dbReference type="SUPFAM" id="SSF57716">
    <property type="entry name" value="Glucocorticoid receptor-like (DNA-binding domain)"/>
    <property type="match status" value="1"/>
</dbReference>
<dbReference type="GO" id="GO:0008270">
    <property type="term" value="F:zinc ion binding"/>
    <property type="evidence" value="ECO:0007669"/>
    <property type="project" value="UniProtKB-KW"/>
</dbReference>
<feature type="domain" description="Zinc finger DksA/TraR C4-type" evidence="5">
    <location>
        <begin position="87"/>
        <end position="120"/>
    </location>
</feature>
<organism evidence="6 7">
    <name type="scientific">Clostridium liquoris</name>
    <dbReference type="NCBI Taxonomy" id="1289519"/>
    <lineage>
        <taxon>Bacteria</taxon>
        <taxon>Bacillati</taxon>
        <taxon>Bacillota</taxon>
        <taxon>Clostridia</taxon>
        <taxon>Eubacteriales</taxon>
        <taxon>Clostridiaceae</taxon>
        <taxon>Clostridium</taxon>
    </lineage>
</organism>
<evidence type="ECO:0000313" key="7">
    <source>
        <dbReference type="Proteomes" id="UP000239706"/>
    </source>
</evidence>
<name>A0A2T0B4F1_9CLOT</name>
<dbReference type="OrthoDB" id="9811543at2"/>
<dbReference type="Pfam" id="PF01258">
    <property type="entry name" value="zf-dskA_traR"/>
    <property type="match status" value="1"/>
</dbReference>
<evidence type="ECO:0000256" key="2">
    <source>
        <dbReference type="ARBA" id="ARBA00022771"/>
    </source>
</evidence>
<dbReference type="Gene3D" id="1.20.120.910">
    <property type="entry name" value="DksA, coiled-coil domain"/>
    <property type="match status" value="1"/>
</dbReference>
<protein>
    <submittedName>
        <fullName evidence="6">General stress protein 16O</fullName>
    </submittedName>
</protein>
<keyword evidence="1" id="KW-0479">Metal-binding</keyword>
<gene>
    <name evidence="6" type="primary">yocK</name>
    <name evidence="6" type="ORF">CLLI_13470</name>
</gene>
<comment type="caution">
    <text evidence="6">The sequence shown here is derived from an EMBL/GenBank/DDBJ whole genome shotgun (WGS) entry which is preliminary data.</text>
</comment>
<feature type="zinc finger region" description="dksA C4-type" evidence="4">
    <location>
        <begin position="92"/>
        <end position="116"/>
    </location>
</feature>
<keyword evidence="7" id="KW-1185">Reference proteome</keyword>
<evidence type="ECO:0000259" key="5">
    <source>
        <dbReference type="Pfam" id="PF01258"/>
    </source>
</evidence>
<evidence type="ECO:0000256" key="1">
    <source>
        <dbReference type="ARBA" id="ARBA00022723"/>
    </source>
</evidence>
<evidence type="ECO:0000256" key="4">
    <source>
        <dbReference type="PROSITE-ProRule" id="PRU00510"/>
    </source>
</evidence>
<reference evidence="6 7" key="1">
    <citation type="submission" date="2018-03" db="EMBL/GenBank/DDBJ databases">
        <title>Genome sequence of Clostridium liquoris DSM 100320.</title>
        <authorList>
            <person name="Poehlein A."/>
            <person name="Daniel R."/>
        </authorList>
    </citation>
    <scope>NUCLEOTIDE SEQUENCE [LARGE SCALE GENOMIC DNA]</scope>
    <source>
        <strain evidence="6 7">DSM 100320</strain>
    </source>
</reference>
<dbReference type="InterPro" id="IPR037187">
    <property type="entry name" value="DnaK_N"/>
</dbReference>